<evidence type="ECO:0000256" key="1">
    <source>
        <dbReference type="SAM" id="Phobius"/>
    </source>
</evidence>
<reference evidence="2 3" key="1">
    <citation type="submission" date="2018-07" db="EMBL/GenBank/DDBJ databases">
        <title>Genome assembly of strain KB82.</title>
        <authorList>
            <person name="Kukolya J."/>
            <person name="Horvath B."/>
            <person name="Nagy I."/>
            <person name="Toth A."/>
        </authorList>
    </citation>
    <scope>NUCLEOTIDE SEQUENCE [LARGE SCALE GENOMIC DNA]</scope>
    <source>
        <strain evidence="2 3">Kb82</strain>
    </source>
</reference>
<name>A0ABR9TPB9_9FLAO</name>
<evidence type="ECO:0008006" key="4">
    <source>
        <dbReference type="Google" id="ProtNLM"/>
    </source>
</evidence>
<dbReference type="Proteomes" id="UP000640614">
    <property type="component" value="Unassembled WGS sequence"/>
</dbReference>
<comment type="caution">
    <text evidence="2">The sequence shown here is derived from an EMBL/GenBank/DDBJ whole genome shotgun (WGS) entry which is preliminary data.</text>
</comment>
<accession>A0ABR9TPB9</accession>
<feature type="transmembrane region" description="Helical" evidence="1">
    <location>
        <begin position="21"/>
        <end position="39"/>
    </location>
</feature>
<sequence>MTLRKKQIYKKKHLKKYGKDYVKIVLVLIFLLFIFRKPIIYSSVLNLFSTEKTYAYIIDEKNYERRGHLTDSFTYSYEFDYDGTTYNENSNVRGMKVGDKIKVEFNKYFPFINRILK</sequence>
<evidence type="ECO:0000313" key="3">
    <source>
        <dbReference type="Proteomes" id="UP000640614"/>
    </source>
</evidence>
<dbReference type="EMBL" id="PRDM01000003">
    <property type="protein sequence ID" value="MBE8726487.1"/>
    <property type="molecule type" value="Genomic_DNA"/>
</dbReference>
<evidence type="ECO:0000313" key="2">
    <source>
        <dbReference type="EMBL" id="MBE8726487.1"/>
    </source>
</evidence>
<keyword evidence="1" id="KW-0472">Membrane</keyword>
<proteinExistence type="predicted"/>
<protein>
    <recommendedName>
        <fullName evidence="4">DUF3592 domain-containing protein</fullName>
    </recommendedName>
</protein>
<keyword evidence="1" id="KW-1133">Transmembrane helix</keyword>
<dbReference type="RefSeq" id="WP_194139663.1">
    <property type="nucleotide sequence ID" value="NZ_PRDM01000003.1"/>
</dbReference>
<organism evidence="2 3">
    <name type="scientific">Flavobacterium hungaricum</name>
    <dbReference type="NCBI Taxonomy" id="2082725"/>
    <lineage>
        <taxon>Bacteria</taxon>
        <taxon>Pseudomonadati</taxon>
        <taxon>Bacteroidota</taxon>
        <taxon>Flavobacteriia</taxon>
        <taxon>Flavobacteriales</taxon>
        <taxon>Flavobacteriaceae</taxon>
        <taxon>Flavobacterium</taxon>
    </lineage>
</organism>
<keyword evidence="3" id="KW-1185">Reference proteome</keyword>
<gene>
    <name evidence="2" type="ORF">C4F50_16305</name>
</gene>
<keyword evidence="1" id="KW-0812">Transmembrane</keyword>